<dbReference type="Proteomes" id="UP001607302">
    <property type="component" value="Unassembled WGS sequence"/>
</dbReference>
<comment type="caution">
    <text evidence="2">The sequence shown here is derived from an EMBL/GenBank/DDBJ whole genome shotgun (WGS) entry which is preliminary data.</text>
</comment>
<sequence>MVRDDDDHHDSSGGCGGGGGGGGGNRREYSRDGSFVVDNNAQDPQYASSGLCGTCYDVQEEYPHWIIIHRYYRHQSPENSYRIDCTRKKNSRPRNTFVITASMIRINKAATLNDGA</sequence>
<evidence type="ECO:0000256" key="1">
    <source>
        <dbReference type="SAM" id="MobiDB-lite"/>
    </source>
</evidence>
<gene>
    <name evidence="2" type="ORF">V1478_011651</name>
</gene>
<dbReference type="EMBL" id="JAUDFV010000151">
    <property type="protein sequence ID" value="KAL2719232.1"/>
    <property type="molecule type" value="Genomic_DNA"/>
</dbReference>
<feature type="compositionally biased region" description="Gly residues" evidence="1">
    <location>
        <begin position="13"/>
        <end position="24"/>
    </location>
</feature>
<protein>
    <submittedName>
        <fullName evidence="2">Uncharacterized protein</fullName>
    </submittedName>
</protein>
<keyword evidence="3" id="KW-1185">Reference proteome</keyword>
<evidence type="ECO:0000313" key="2">
    <source>
        <dbReference type="EMBL" id="KAL2719232.1"/>
    </source>
</evidence>
<name>A0ABD2AF41_VESSQ</name>
<feature type="compositionally biased region" description="Basic and acidic residues" evidence="1">
    <location>
        <begin position="1"/>
        <end position="11"/>
    </location>
</feature>
<proteinExistence type="predicted"/>
<reference evidence="2 3" key="1">
    <citation type="journal article" date="2024" name="Ann. Entomol. Soc. Am.">
        <title>Genomic analyses of the southern and eastern yellowjacket wasps (Hymenoptera: Vespidae) reveal evolutionary signatures of social life.</title>
        <authorList>
            <person name="Catto M.A."/>
            <person name="Caine P.B."/>
            <person name="Orr S.E."/>
            <person name="Hunt B.G."/>
            <person name="Goodisman M.A.D."/>
        </authorList>
    </citation>
    <scope>NUCLEOTIDE SEQUENCE [LARGE SCALE GENOMIC DNA]</scope>
    <source>
        <strain evidence="2">233</strain>
        <tissue evidence="2">Head and thorax</tissue>
    </source>
</reference>
<organism evidence="2 3">
    <name type="scientific">Vespula squamosa</name>
    <name type="common">Southern yellow jacket</name>
    <name type="synonym">Wasp</name>
    <dbReference type="NCBI Taxonomy" id="30214"/>
    <lineage>
        <taxon>Eukaryota</taxon>
        <taxon>Metazoa</taxon>
        <taxon>Ecdysozoa</taxon>
        <taxon>Arthropoda</taxon>
        <taxon>Hexapoda</taxon>
        <taxon>Insecta</taxon>
        <taxon>Pterygota</taxon>
        <taxon>Neoptera</taxon>
        <taxon>Endopterygota</taxon>
        <taxon>Hymenoptera</taxon>
        <taxon>Apocrita</taxon>
        <taxon>Aculeata</taxon>
        <taxon>Vespoidea</taxon>
        <taxon>Vespidae</taxon>
        <taxon>Vespinae</taxon>
        <taxon>Vespula</taxon>
    </lineage>
</organism>
<dbReference type="AlphaFoldDB" id="A0ABD2AF41"/>
<accession>A0ABD2AF41</accession>
<feature type="region of interest" description="Disordered" evidence="1">
    <location>
        <begin position="1"/>
        <end position="41"/>
    </location>
</feature>
<evidence type="ECO:0000313" key="3">
    <source>
        <dbReference type="Proteomes" id="UP001607302"/>
    </source>
</evidence>